<organism evidence="1 2">
    <name type="scientific">Lichenicoccus roseus</name>
    <dbReference type="NCBI Taxonomy" id="2683649"/>
    <lineage>
        <taxon>Bacteria</taxon>
        <taxon>Pseudomonadati</taxon>
        <taxon>Pseudomonadota</taxon>
        <taxon>Alphaproteobacteria</taxon>
        <taxon>Acetobacterales</taxon>
        <taxon>Acetobacteraceae</taxon>
        <taxon>Lichenicoccus</taxon>
    </lineage>
</organism>
<reference evidence="1 2" key="1">
    <citation type="submission" date="2019-05" db="EMBL/GenBank/DDBJ databases">
        <authorList>
            <person name="Pankratov T."/>
            <person name="Grouzdev D."/>
        </authorList>
    </citation>
    <scope>NUCLEOTIDE SEQUENCE [LARGE SCALE GENOMIC DNA]</scope>
    <source>
        <strain evidence="1 2">KEBCLARHB70R</strain>
    </source>
</reference>
<dbReference type="SUPFAM" id="SSF54285">
    <property type="entry name" value="MoaD/ThiS"/>
    <property type="match status" value="1"/>
</dbReference>
<dbReference type="Proteomes" id="UP000305654">
    <property type="component" value="Unassembled WGS sequence"/>
</dbReference>
<evidence type="ECO:0000313" key="2">
    <source>
        <dbReference type="Proteomes" id="UP000305654"/>
    </source>
</evidence>
<proteinExistence type="predicted"/>
<keyword evidence="2" id="KW-1185">Reference proteome</keyword>
<evidence type="ECO:0000313" key="1">
    <source>
        <dbReference type="EMBL" id="TLU73912.1"/>
    </source>
</evidence>
<gene>
    <name evidence="1" type="primary">moaD</name>
    <name evidence="1" type="ORF">FE263_01420</name>
</gene>
<dbReference type="RefSeq" id="WP_138324165.1">
    <property type="nucleotide sequence ID" value="NZ_VCDI01000001.1"/>
</dbReference>
<dbReference type="InterPro" id="IPR003749">
    <property type="entry name" value="ThiS/MoaD-like"/>
</dbReference>
<dbReference type="NCBIfam" id="TIGR01682">
    <property type="entry name" value="moaD"/>
    <property type="match status" value="1"/>
</dbReference>
<sequence length="90" mass="9456">MPASATSLHILYFAWLKDRLGRGEDNLDLPAGVVDVAGLRAWLRASDPAFEGIFNAGGRVRAAVNQKFAGDGTPVRGGDEVAFFPPVTGG</sequence>
<dbReference type="AlphaFoldDB" id="A0A5R9J8J6"/>
<name>A0A5R9J8J6_9PROT</name>
<dbReference type="CDD" id="cd00754">
    <property type="entry name" value="Ubl_MoaD"/>
    <property type="match status" value="1"/>
</dbReference>
<dbReference type="InterPro" id="IPR012675">
    <property type="entry name" value="Beta-grasp_dom_sf"/>
</dbReference>
<comment type="caution">
    <text evidence="1">The sequence shown here is derived from an EMBL/GenBank/DDBJ whole genome shotgun (WGS) entry which is preliminary data.</text>
</comment>
<dbReference type="OrthoDB" id="9800712at2"/>
<accession>A0A5R9J8J6</accession>
<dbReference type="InterPro" id="IPR016155">
    <property type="entry name" value="Mopterin_synth/thiamin_S_b"/>
</dbReference>
<dbReference type="Gene3D" id="3.10.20.30">
    <property type="match status" value="1"/>
</dbReference>
<dbReference type="Pfam" id="PF02597">
    <property type="entry name" value="ThiS"/>
    <property type="match status" value="1"/>
</dbReference>
<dbReference type="EMBL" id="VCDI01000001">
    <property type="protein sequence ID" value="TLU73912.1"/>
    <property type="molecule type" value="Genomic_DNA"/>
</dbReference>
<protein>
    <submittedName>
        <fullName evidence="1">Molybdopterin converting factor subunit 1</fullName>
    </submittedName>
</protein>